<organism evidence="2 3">
    <name type="scientific">Alicyclobacillus ferrooxydans</name>
    <dbReference type="NCBI Taxonomy" id="471514"/>
    <lineage>
        <taxon>Bacteria</taxon>
        <taxon>Bacillati</taxon>
        <taxon>Bacillota</taxon>
        <taxon>Bacilli</taxon>
        <taxon>Bacillales</taxon>
        <taxon>Alicyclobacillaceae</taxon>
        <taxon>Alicyclobacillus</taxon>
    </lineage>
</organism>
<name>A0A0P9CCV4_9BACL</name>
<keyword evidence="3" id="KW-1185">Reference proteome</keyword>
<dbReference type="PATRIC" id="fig|471514.4.peg.1592"/>
<keyword evidence="1" id="KW-1133">Transmembrane helix</keyword>
<keyword evidence="1" id="KW-0472">Membrane</keyword>
<accession>A0A0P9CCV4</accession>
<evidence type="ECO:0000256" key="1">
    <source>
        <dbReference type="SAM" id="Phobius"/>
    </source>
</evidence>
<sequence>MIIPNLCNRAENVLFFTMEVPSRICSLRPSGLHAASFLVRSNAQASLRISSMYRMTNMMVAMMVWKMEGVLLIVLWMIGDALHGFGILPCLFVDPFHPFLELPQRALVEILDFKHDTLASGKPVLVVHFSIPNHNLVPEQNFNKTQTF</sequence>
<dbReference type="AlphaFoldDB" id="A0A0P9CCV4"/>
<comment type="caution">
    <text evidence="2">The sequence shown here is derived from an EMBL/GenBank/DDBJ whole genome shotgun (WGS) entry which is preliminary data.</text>
</comment>
<keyword evidence="1" id="KW-0812">Transmembrane</keyword>
<evidence type="ECO:0000313" key="3">
    <source>
        <dbReference type="Proteomes" id="UP000050482"/>
    </source>
</evidence>
<evidence type="ECO:0000313" key="2">
    <source>
        <dbReference type="EMBL" id="KPV43417.1"/>
    </source>
</evidence>
<dbReference type="EMBL" id="LJCO01000051">
    <property type="protein sequence ID" value="KPV43417.1"/>
    <property type="molecule type" value="Genomic_DNA"/>
</dbReference>
<gene>
    <name evidence="2" type="ORF">AN477_12525</name>
</gene>
<dbReference type="Proteomes" id="UP000050482">
    <property type="component" value="Unassembled WGS sequence"/>
</dbReference>
<feature type="transmembrane region" description="Helical" evidence="1">
    <location>
        <begin position="58"/>
        <end position="78"/>
    </location>
</feature>
<reference evidence="2 3" key="1">
    <citation type="submission" date="2015-09" db="EMBL/GenBank/DDBJ databases">
        <title>Draft genome sequence of Alicyclobacillus ferrooxydans DSM 22381.</title>
        <authorList>
            <person name="Hemp J."/>
        </authorList>
    </citation>
    <scope>NUCLEOTIDE SEQUENCE [LARGE SCALE GENOMIC DNA]</scope>
    <source>
        <strain evidence="2 3">TC-34</strain>
    </source>
</reference>
<protein>
    <submittedName>
        <fullName evidence="2">Uncharacterized protein</fullName>
    </submittedName>
</protein>
<proteinExistence type="predicted"/>